<dbReference type="PATRIC" id="fig|1440762.4.peg.2811"/>
<feature type="signal peptide" evidence="2">
    <location>
        <begin position="1"/>
        <end position="22"/>
    </location>
</feature>
<organism evidence="4 5">
    <name type="scientific">Dyella japonica DSM 16301</name>
    <dbReference type="NCBI Taxonomy" id="1440762"/>
    <lineage>
        <taxon>Bacteria</taxon>
        <taxon>Pseudomonadati</taxon>
        <taxon>Pseudomonadota</taxon>
        <taxon>Gammaproteobacteria</taxon>
        <taxon>Lysobacterales</taxon>
        <taxon>Rhodanobacteraceae</taxon>
        <taxon>Dyella</taxon>
    </lineage>
</organism>
<name>A0A0G9GZJ2_9GAMM</name>
<keyword evidence="1 2" id="KW-0732">Signal</keyword>
<evidence type="ECO:0000256" key="1">
    <source>
        <dbReference type="ARBA" id="ARBA00022729"/>
    </source>
</evidence>
<dbReference type="RefSeq" id="WP_046972773.1">
    <property type="nucleotide sequence ID" value="NZ_JPLA01000043.1"/>
</dbReference>
<protein>
    <submittedName>
        <fullName evidence="4">Autotransporter</fullName>
    </submittedName>
</protein>
<dbReference type="STRING" id="1440762.Y882_15435"/>
<dbReference type="InterPro" id="IPR027385">
    <property type="entry name" value="Beta-barrel_OMP"/>
</dbReference>
<dbReference type="InterPro" id="IPR011250">
    <property type="entry name" value="OMP/PagP_B-barrel"/>
</dbReference>
<reference evidence="4 5" key="1">
    <citation type="journal article" date="2015" name="Antonie Van Leeuwenhoek">
        <title>A phylogenomic and molecular marker based taxonomic framework for the order Xanthomonadales: proposal to transfer the families Algiphilaceae and Solimonadaceae to the order Nevskiales ord. nov. and to create a new family within the order Xanthomonadales, the family Rhodanobacteraceae fam. nov., containing the genus Rhodanobacter and its closest relatives.</title>
        <authorList>
            <person name="Naushad S."/>
            <person name="Adeolu M."/>
            <person name="Wong S."/>
            <person name="Sohail M."/>
            <person name="Schellhorn H.E."/>
            <person name="Gupta R.S."/>
        </authorList>
    </citation>
    <scope>NUCLEOTIDE SEQUENCE [LARGE SCALE GENOMIC DNA]</scope>
    <source>
        <strain evidence="4 5">DSM 16301</strain>
    </source>
</reference>
<proteinExistence type="predicted"/>
<evidence type="ECO:0000256" key="2">
    <source>
        <dbReference type="SAM" id="SignalP"/>
    </source>
</evidence>
<accession>A0A0G9GZJ2</accession>
<feature type="domain" description="Outer membrane protein beta-barrel" evidence="3">
    <location>
        <begin position="8"/>
        <end position="202"/>
    </location>
</feature>
<dbReference type="OrthoDB" id="5735897at2"/>
<evidence type="ECO:0000259" key="3">
    <source>
        <dbReference type="Pfam" id="PF13505"/>
    </source>
</evidence>
<comment type="caution">
    <text evidence="4">The sequence shown here is derived from an EMBL/GenBank/DDBJ whole genome shotgun (WGS) entry which is preliminary data.</text>
</comment>
<dbReference type="SUPFAM" id="SSF56925">
    <property type="entry name" value="OMPA-like"/>
    <property type="match status" value="1"/>
</dbReference>
<dbReference type="Pfam" id="PF13505">
    <property type="entry name" value="OMP_b-brl"/>
    <property type="match status" value="1"/>
</dbReference>
<gene>
    <name evidence="4" type="ORF">Y882_15435</name>
</gene>
<dbReference type="AlphaFoldDB" id="A0A0G9GZJ2"/>
<feature type="chain" id="PRO_5002575758" evidence="2">
    <location>
        <begin position="23"/>
        <end position="202"/>
    </location>
</feature>
<evidence type="ECO:0000313" key="5">
    <source>
        <dbReference type="Proteomes" id="UP000035481"/>
    </source>
</evidence>
<sequence length="202" mass="22188">MKKMIAAFALATAGFITLPATAQTAGGNYQPSQPVGSSNWFIRGGVGEGHMADAPYGNHPTSYDLSGGYRVKVGPDLGFGVELGYNHMGTTQWKVGNPSAPFTKRQDMHGWTAGFNGRINLWQGLYWSGRAGAYAWEAHGYNDQLDRKHQSGTSWYVGTGVGYDFNERFSLGLAYDYYKADMSRDYGVRSTDSLSLSAEYRF</sequence>
<evidence type="ECO:0000313" key="4">
    <source>
        <dbReference type="EMBL" id="KLD62621.1"/>
    </source>
</evidence>
<dbReference type="Proteomes" id="UP000035481">
    <property type="component" value="Unassembled WGS sequence"/>
</dbReference>
<dbReference type="Gene3D" id="2.40.160.20">
    <property type="match status" value="1"/>
</dbReference>
<dbReference type="EMBL" id="JPLA01000043">
    <property type="protein sequence ID" value="KLD62621.1"/>
    <property type="molecule type" value="Genomic_DNA"/>
</dbReference>